<sequence length="101" mass="10997">MVVFLSREIATLMFVVCPSICGSSSSTHGCDTREDMHINILPLLAVQLQGCLQSCPIQYLLLVAIHVEKLIPAEELSTSSKCSFPTAVDCSPSIEEQKMLV</sequence>
<protein>
    <recommendedName>
        <fullName evidence="4">Secreted protein</fullName>
    </recommendedName>
</protein>
<feature type="chain" id="PRO_5045215097" description="Secreted protein" evidence="1">
    <location>
        <begin position="24"/>
        <end position="101"/>
    </location>
</feature>
<evidence type="ECO:0000313" key="3">
    <source>
        <dbReference type="Proteomes" id="UP001352852"/>
    </source>
</evidence>
<reference evidence="2 3" key="1">
    <citation type="submission" date="2021-06" db="EMBL/GenBank/DDBJ databases">
        <authorList>
            <person name="Palmer J.M."/>
        </authorList>
    </citation>
    <scope>NUCLEOTIDE SEQUENCE [LARGE SCALE GENOMIC DNA]</scope>
    <source>
        <strain evidence="2 3">CL_MEX2019</strain>
        <tissue evidence="2">Muscle</tissue>
    </source>
</reference>
<name>A0ABU7EDA0_9TELE</name>
<accession>A0ABU7EDA0</accession>
<dbReference type="Proteomes" id="UP001352852">
    <property type="component" value="Unassembled WGS sequence"/>
</dbReference>
<dbReference type="EMBL" id="JAHUTJ010052661">
    <property type="protein sequence ID" value="MED6285257.1"/>
    <property type="molecule type" value="Genomic_DNA"/>
</dbReference>
<proteinExistence type="predicted"/>
<comment type="caution">
    <text evidence="2">The sequence shown here is derived from an EMBL/GenBank/DDBJ whole genome shotgun (WGS) entry which is preliminary data.</text>
</comment>
<evidence type="ECO:0008006" key="4">
    <source>
        <dbReference type="Google" id="ProtNLM"/>
    </source>
</evidence>
<keyword evidence="3" id="KW-1185">Reference proteome</keyword>
<organism evidence="2 3">
    <name type="scientific">Characodon lateralis</name>
    <dbReference type="NCBI Taxonomy" id="208331"/>
    <lineage>
        <taxon>Eukaryota</taxon>
        <taxon>Metazoa</taxon>
        <taxon>Chordata</taxon>
        <taxon>Craniata</taxon>
        <taxon>Vertebrata</taxon>
        <taxon>Euteleostomi</taxon>
        <taxon>Actinopterygii</taxon>
        <taxon>Neopterygii</taxon>
        <taxon>Teleostei</taxon>
        <taxon>Neoteleostei</taxon>
        <taxon>Acanthomorphata</taxon>
        <taxon>Ovalentaria</taxon>
        <taxon>Atherinomorphae</taxon>
        <taxon>Cyprinodontiformes</taxon>
        <taxon>Goodeidae</taxon>
        <taxon>Characodon</taxon>
    </lineage>
</organism>
<keyword evidence="1" id="KW-0732">Signal</keyword>
<gene>
    <name evidence="2" type="ORF">CHARACLAT_027486</name>
</gene>
<evidence type="ECO:0000256" key="1">
    <source>
        <dbReference type="SAM" id="SignalP"/>
    </source>
</evidence>
<evidence type="ECO:0000313" key="2">
    <source>
        <dbReference type="EMBL" id="MED6285257.1"/>
    </source>
</evidence>
<feature type="signal peptide" evidence="1">
    <location>
        <begin position="1"/>
        <end position="23"/>
    </location>
</feature>